<evidence type="ECO:0000256" key="1">
    <source>
        <dbReference type="PROSITE-ProRule" id="PRU00047"/>
    </source>
</evidence>
<dbReference type="SUPFAM" id="SSF57756">
    <property type="entry name" value="Retrovirus zinc finger-like domains"/>
    <property type="match status" value="1"/>
</dbReference>
<evidence type="ECO:0000259" key="4">
    <source>
        <dbReference type="PROSITE" id="PS50158"/>
    </source>
</evidence>
<sequence>MAEKAEIDLERAQLQRDLTQTKINEIITKLKGLVTADILQEEQVEELSILEQTMERKEEELKKLTRTIQSGLPAEELKEDILRMDTLEENILRIQNITKKLNQHIQKDSERRRENSNVRLPQIELKTFSDDVTKFATWYQQFQQMIDKNSTISVIEKYNYLMSLLSGRALKSLEGLEITEENYETAKQLLKKQFGDTERIIENHMTKLMTSKNISDVNNVVGLREMTQELIVQVRSLQNLGVTVEELNKMMLPILKNKYPVEMRIIFERNKKEGDTIEEFLETMEEEVKIRERSKTELNPNAPIFRPINRQVMLPRNRAVPRFNNYQPRYPTVNNPRGNWRSEPLNQHRAAPEQRHRENWRSEPLSQHRAAPEQRNSRPRGEGVKCYACGQLGHYQRDCRKKKL</sequence>
<dbReference type="Proteomes" id="UP000036403">
    <property type="component" value="Unassembled WGS sequence"/>
</dbReference>
<proteinExistence type="predicted"/>
<dbReference type="Pfam" id="PF00098">
    <property type="entry name" value="zf-CCHC"/>
    <property type="match status" value="1"/>
</dbReference>
<keyword evidence="1" id="KW-0479">Metal-binding</keyword>
<feature type="compositionally biased region" description="Basic and acidic residues" evidence="3">
    <location>
        <begin position="350"/>
        <end position="361"/>
    </location>
</feature>
<dbReference type="OrthoDB" id="7994850at2759"/>
<feature type="region of interest" description="Disordered" evidence="3">
    <location>
        <begin position="323"/>
        <end position="383"/>
    </location>
</feature>
<feature type="domain" description="CCHC-type" evidence="4">
    <location>
        <begin position="385"/>
        <end position="401"/>
    </location>
</feature>
<organism evidence="5 6">
    <name type="scientific">Lasius niger</name>
    <name type="common">Black garden ant</name>
    <dbReference type="NCBI Taxonomy" id="67767"/>
    <lineage>
        <taxon>Eukaryota</taxon>
        <taxon>Metazoa</taxon>
        <taxon>Ecdysozoa</taxon>
        <taxon>Arthropoda</taxon>
        <taxon>Hexapoda</taxon>
        <taxon>Insecta</taxon>
        <taxon>Pterygota</taxon>
        <taxon>Neoptera</taxon>
        <taxon>Endopterygota</taxon>
        <taxon>Hymenoptera</taxon>
        <taxon>Apocrita</taxon>
        <taxon>Aculeata</taxon>
        <taxon>Formicoidea</taxon>
        <taxon>Formicidae</taxon>
        <taxon>Formicinae</taxon>
        <taxon>Lasius</taxon>
        <taxon>Lasius</taxon>
    </lineage>
</organism>
<dbReference type="PANTHER" id="PTHR22954:SF3">
    <property type="entry name" value="PROTEIN CBG08539"/>
    <property type="match status" value="1"/>
</dbReference>
<keyword evidence="1" id="KW-0863">Zinc-finger</keyword>
<dbReference type="InterPro" id="IPR036875">
    <property type="entry name" value="Znf_CCHC_sf"/>
</dbReference>
<evidence type="ECO:0000313" key="5">
    <source>
        <dbReference type="EMBL" id="KMQ82671.1"/>
    </source>
</evidence>
<dbReference type="EMBL" id="LBMM01023759">
    <property type="protein sequence ID" value="KMQ82671.1"/>
    <property type="molecule type" value="Genomic_DNA"/>
</dbReference>
<dbReference type="InterPro" id="IPR005312">
    <property type="entry name" value="DUF1759"/>
</dbReference>
<keyword evidence="1" id="KW-0862">Zinc</keyword>
<dbReference type="STRING" id="67767.A0A0J7JXS7"/>
<accession>A0A0J7JXS7</accession>
<dbReference type="GO" id="GO:0003676">
    <property type="term" value="F:nucleic acid binding"/>
    <property type="evidence" value="ECO:0007669"/>
    <property type="project" value="InterPro"/>
</dbReference>
<evidence type="ECO:0000256" key="3">
    <source>
        <dbReference type="SAM" id="MobiDB-lite"/>
    </source>
</evidence>
<feature type="compositionally biased region" description="Basic and acidic residues" evidence="3">
    <location>
        <begin position="370"/>
        <end position="383"/>
    </location>
</feature>
<keyword evidence="2" id="KW-0175">Coiled coil</keyword>
<dbReference type="InterPro" id="IPR001878">
    <property type="entry name" value="Znf_CCHC"/>
</dbReference>
<keyword evidence="6" id="KW-1185">Reference proteome</keyword>
<reference evidence="5 6" key="1">
    <citation type="submission" date="2015-04" db="EMBL/GenBank/DDBJ databases">
        <title>Lasius niger genome sequencing.</title>
        <authorList>
            <person name="Konorov E.A."/>
            <person name="Nikitin M.A."/>
            <person name="Kirill M.V."/>
            <person name="Chang P."/>
        </authorList>
    </citation>
    <scope>NUCLEOTIDE SEQUENCE [LARGE SCALE GENOMIC DNA]</scope>
    <source>
        <tissue evidence="5">Whole</tissue>
    </source>
</reference>
<evidence type="ECO:0000313" key="6">
    <source>
        <dbReference type="Proteomes" id="UP000036403"/>
    </source>
</evidence>
<dbReference type="PROSITE" id="PS50158">
    <property type="entry name" value="ZF_CCHC"/>
    <property type="match status" value="1"/>
</dbReference>
<dbReference type="SMART" id="SM00343">
    <property type="entry name" value="ZnF_C2HC"/>
    <property type="match status" value="1"/>
</dbReference>
<comment type="caution">
    <text evidence="5">The sequence shown here is derived from an EMBL/GenBank/DDBJ whole genome shotgun (WGS) entry which is preliminary data.</text>
</comment>
<gene>
    <name evidence="5" type="ORF">RF55_22189</name>
</gene>
<feature type="compositionally biased region" description="Polar residues" evidence="3">
    <location>
        <begin position="324"/>
        <end position="337"/>
    </location>
</feature>
<dbReference type="PaxDb" id="67767-A0A0J7JXS7"/>
<dbReference type="Pfam" id="PF03564">
    <property type="entry name" value="DUF1759"/>
    <property type="match status" value="1"/>
</dbReference>
<dbReference type="GO" id="GO:0008270">
    <property type="term" value="F:zinc ion binding"/>
    <property type="evidence" value="ECO:0007669"/>
    <property type="project" value="UniProtKB-KW"/>
</dbReference>
<dbReference type="PANTHER" id="PTHR22954">
    <property type="entry name" value="RETROVIRAL PROTEASE-RELATED"/>
    <property type="match status" value="1"/>
</dbReference>
<evidence type="ECO:0000256" key="2">
    <source>
        <dbReference type="SAM" id="Coils"/>
    </source>
</evidence>
<protein>
    <recommendedName>
        <fullName evidence="4">CCHC-type domain-containing protein</fullName>
    </recommendedName>
</protein>
<name>A0A0J7JXS7_LASNI</name>
<feature type="coiled-coil region" evidence="2">
    <location>
        <begin position="2"/>
        <end position="67"/>
    </location>
</feature>
<dbReference type="AlphaFoldDB" id="A0A0J7JXS7"/>
<dbReference type="Gene3D" id="4.10.60.10">
    <property type="entry name" value="Zinc finger, CCHC-type"/>
    <property type="match status" value="1"/>
</dbReference>